<proteinExistence type="predicted"/>
<accession>A0A2I7REM3</accession>
<evidence type="ECO:0000313" key="2">
    <source>
        <dbReference type="Proteomes" id="UP000267376"/>
    </source>
</evidence>
<gene>
    <name evidence="1" type="ORF">NVP1169O_49</name>
</gene>
<organism evidence="1 2">
    <name type="scientific">Vibrio phage 1.169.O._10N.261.52.B1</name>
    <dbReference type="NCBI Taxonomy" id="1881213"/>
    <lineage>
        <taxon>Viruses</taxon>
        <taxon>Duplodnaviria</taxon>
        <taxon>Heunggongvirae</taxon>
        <taxon>Uroviricota</taxon>
        <taxon>Caudoviricetes</taxon>
        <taxon>Schitoviridae</taxon>
        <taxon>Mukerjeevirus</taxon>
        <taxon>Mukerjeevirus mv52B1</taxon>
    </lineage>
</organism>
<protein>
    <submittedName>
        <fullName evidence="1">Uncharacterized protein</fullName>
    </submittedName>
</protein>
<reference evidence="1 2" key="1">
    <citation type="submission" date="2017-11" db="EMBL/GenBank/DDBJ databases">
        <title>A major lineage of nontailed dsDNA viruses as unrecognized killers of marine bacteria.</title>
        <authorList>
            <person name="Kauffman K.M."/>
            <person name="Hussain F.A."/>
            <person name="Yang J."/>
            <person name="Arevalo P."/>
            <person name="Brown J.M."/>
            <person name="Chang W.K."/>
            <person name="VanInsberghe D."/>
            <person name="Elsherbini J."/>
            <person name="Cutler M.B."/>
            <person name="Kelly L."/>
            <person name="Polz M.F."/>
        </authorList>
    </citation>
    <scope>NUCLEOTIDE SEQUENCE [LARGE SCALE GENOMIC DNA]</scope>
</reference>
<keyword evidence="2" id="KW-1185">Reference proteome</keyword>
<name>A0A2I7REM3_9CAUD</name>
<dbReference type="EMBL" id="MG592536">
    <property type="protein sequence ID" value="AUR92077.1"/>
    <property type="molecule type" value="Genomic_DNA"/>
</dbReference>
<sequence>MRKNATIIPPEGGWKDQCTYRVLVCFSSGNPKHEAIFYSGFVINGQPAGYNQLFNPTWEKNHNIHDVYYLSVISEIEMGWN</sequence>
<dbReference type="Proteomes" id="UP000267376">
    <property type="component" value="Segment"/>
</dbReference>
<evidence type="ECO:0000313" key="1">
    <source>
        <dbReference type="EMBL" id="AUR92077.1"/>
    </source>
</evidence>